<evidence type="ECO:0000256" key="1">
    <source>
        <dbReference type="ARBA" id="ARBA00022603"/>
    </source>
</evidence>
<dbReference type="EC" id="2.1.1.171" evidence="3"/>
<proteinExistence type="predicted"/>
<dbReference type="InterPro" id="IPR004398">
    <property type="entry name" value="RNA_MeTrfase_RsmD"/>
</dbReference>
<evidence type="ECO:0000313" key="4">
    <source>
        <dbReference type="Proteomes" id="UP001235303"/>
    </source>
</evidence>
<dbReference type="PIRSF" id="PIRSF004553">
    <property type="entry name" value="CHP00095"/>
    <property type="match status" value="1"/>
</dbReference>
<dbReference type="InterPro" id="IPR029063">
    <property type="entry name" value="SAM-dependent_MTases_sf"/>
</dbReference>
<dbReference type="NCBIfam" id="TIGR00095">
    <property type="entry name" value="16S rRNA (guanine(966)-N(2))-methyltransferase RsmD"/>
    <property type="match status" value="1"/>
</dbReference>
<organism evidence="3 4">
    <name type="scientific">Roseofilum acuticapitatum BLCC-M154</name>
    <dbReference type="NCBI Taxonomy" id="3022444"/>
    <lineage>
        <taxon>Bacteria</taxon>
        <taxon>Bacillati</taxon>
        <taxon>Cyanobacteriota</taxon>
        <taxon>Cyanophyceae</taxon>
        <taxon>Desertifilales</taxon>
        <taxon>Desertifilaceae</taxon>
        <taxon>Roseofilum</taxon>
        <taxon>Roseofilum acuticapitatum</taxon>
    </lineage>
</organism>
<keyword evidence="2 3" id="KW-0808">Transferase</keyword>
<protein>
    <submittedName>
        <fullName evidence="3">16S rRNA (Guanine(966)-N(2))-methyltransferase RsmD</fullName>
        <ecNumber evidence="3">2.1.1.171</ecNumber>
    </submittedName>
</protein>
<evidence type="ECO:0000313" key="3">
    <source>
        <dbReference type="EMBL" id="MDJ1171323.1"/>
    </source>
</evidence>
<dbReference type="Proteomes" id="UP001235303">
    <property type="component" value="Unassembled WGS sequence"/>
</dbReference>
<dbReference type="Gene3D" id="3.40.50.150">
    <property type="entry name" value="Vaccinia Virus protein VP39"/>
    <property type="match status" value="1"/>
</dbReference>
<dbReference type="GO" id="GO:0052913">
    <property type="term" value="F:16S rRNA (guanine(966)-N(2))-methyltransferase activity"/>
    <property type="evidence" value="ECO:0007669"/>
    <property type="project" value="UniProtKB-EC"/>
</dbReference>
<dbReference type="PANTHER" id="PTHR43542:SF1">
    <property type="entry name" value="METHYLTRANSFERASE"/>
    <property type="match status" value="1"/>
</dbReference>
<dbReference type="CDD" id="cd02440">
    <property type="entry name" value="AdoMet_MTases"/>
    <property type="match status" value="1"/>
</dbReference>
<sequence>MLMRIYGNRAIKTLAGSLTRPTAGRVREAVFNIWQGSIAGCRWLDLCAGSGSMGAEALCRGASWVVGIEASSRACGVIRQNWQQMASAERFQVLCGDVLKRVQRLEGESFDRIYFDPPYQSSLYEPVLEAIADLDLLSDTGELAVEHSPQLPPPDELNGLEILRQKVYGNSAVTFYQVH</sequence>
<keyword evidence="1 3" id="KW-0489">Methyltransferase</keyword>
<dbReference type="Pfam" id="PF03602">
    <property type="entry name" value="Cons_hypoth95"/>
    <property type="match status" value="1"/>
</dbReference>
<name>A0ABT7AZ12_9CYAN</name>
<dbReference type="SUPFAM" id="SSF53335">
    <property type="entry name" value="S-adenosyl-L-methionine-dependent methyltransferases"/>
    <property type="match status" value="1"/>
</dbReference>
<dbReference type="InterPro" id="IPR002052">
    <property type="entry name" value="DNA_methylase_N6_adenine_CS"/>
</dbReference>
<reference evidence="3 4" key="1">
    <citation type="submission" date="2023-01" db="EMBL/GenBank/DDBJ databases">
        <title>Novel diversity within Roseofilum (Cyanobacteria; Desertifilaceae) from marine benthic mats with descriptions of four novel species.</title>
        <authorList>
            <person name="Wang Y."/>
            <person name="Berthold D.E."/>
            <person name="Hu J."/>
            <person name="Lefler F.W."/>
            <person name="Laughinghouse H.D. IV."/>
        </authorList>
    </citation>
    <scope>NUCLEOTIDE SEQUENCE [LARGE SCALE GENOMIC DNA]</scope>
    <source>
        <strain evidence="3 4">BLCC-M154</strain>
    </source>
</reference>
<keyword evidence="4" id="KW-1185">Reference proteome</keyword>
<accession>A0ABT7AZ12</accession>
<gene>
    <name evidence="3" type="primary">rsmD</name>
    <name evidence="3" type="ORF">PMG71_17985</name>
</gene>
<comment type="caution">
    <text evidence="3">The sequence shown here is derived from an EMBL/GenBank/DDBJ whole genome shotgun (WGS) entry which is preliminary data.</text>
</comment>
<dbReference type="PANTHER" id="PTHR43542">
    <property type="entry name" value="METHYLTRANSFERASE"/>
    <property type="match status" value="1"/>
</dbReference>
<dbReference type="EMBL" id="JAQOSP010000109">
    <property type="protein sequence ID" value="MDJ1171323.1"/>
    <property type="molecule type" value="Genomic_DNA"/>
</dbReference>
<dbReference type="RefSeq" id="WP_347179320.1">
    <property type="nucleotide sequence ID" value="NZ_JAQOSP010000109.1"/>
</dbReference>
<evidence type="ECO:0000256" key="2">
    <source>
        <dbReference type="ARBA" id="ARBA00022679"/>
    </source>
</evidence>
<dbReference type="PROSITE" id="PS00092">
    <property type="entry name" value="N6_MTASE"/>
    <property type="match status" value="1"/>
</dbReference>